<accession>A0ABT5G6Z6</accession>
<evidence type="ECO:0008006" key="5">
    <source>
        <dbReference type="Google" id="ProtNLM"/>
    </source>
</evidence>
<proteinExistence type="predicted"/>
<comment type="caution">
    <text evidence="3">The sequence shown here is derived from an EMBL/GenBank/DDBJ whole genome shotgun (WGS) entry which is preliminary data.</text>
</comment>
<feature type="transmembrane region" description="Helical" evidence="2">
    <location>
        <begin position="103"/>
        <end position="123"/>
    </location>
</feature>
<dbReference type="RefSeq" id="WP_272178594.1">
    <property type="nucleotide sequence ID" value="NZ_JAQOSK010000022.1"/>
</dbReference>
<evidence type="ECO:0000313" key="4">
    <source>
        <dbReference type="Proteomes" id="UP001221328"/>
    </source>
</evidence>
<sequence>MNRSPRPQHAAEYLLRRACRRLPEEQAEERFAEWSAELPAIVGDPDLSGLRAACRAVAFALGQIRTTEELAARQPADPLDAVRAFPLVGALILLAVTSDSEGMTGSIATAAAAVLAVVGCITLRPKRARTQSSARMQERRGGARFRQAQARRRVFEEEASGG</sequence>
<evidence type="ECO:0000313" key="3">
    <source>
        <dbReference type="EMBL" id="MDC2960451.1"/>
    </source>
</evidence>
<dbReference type="EMBL" id="JAQOSK010000022">
    <property type="protein sequence ID" value="MDC2960451.1"/>
    <property type="molecule type" value="Genomic_DNA"/>
</dbReference>
<reference evidence="3 4" key="1">
    <citation type="journal article" date="2015" name="Int. J. Syst. Evol. Microbiol.">
        <title>Streptomyces gilvifuscus sp. nov., an actinomycete that produces antibacterial compounds isolated from soil.</title>
        <authorList>
            <person name="Nguyen T.M."/>
            <person name="Kim J."/>
        </authorList>
    </citation>
    <scope>NUCLEOTIDE SEQUENCE [LARGE SCALE GENOMIC DNA]</scope>
    <source>
        <strain evidence="3 4">T113</strain>
    </source>
</reference>
<keyword evidence="2" id="KW-0812">Transmembrane</keyword>
<keyword evidence="2" id="KW-1133">Transmembrane helix</keyword>
<feature type="transmembrane region" description="Helical" evidence="2">
    <location>
        <begin position="81"/>
        <end position="97"/>
    </location>
</feature>
<feature type="region of interest" description="Disordered" evidence="1">
    <location>
        <begin position="129"/>
        <end position="162"/>
    </location>
</feature>
<organism evidence="3 4">
    <name type="scientific">Streptomyces gilvifuscus</name>
    <dbReference type="NCBI Taxonomy" id="1550617"/>
    <lineage>
        <taxon>Bacteria</taxon>
        <taxon>Bacillati</taxon>
        <taxon>Actinomycetota</taxon>
        <taxon>Actinomycetes</taxon>
        <taxon>Kitasatosporales</taxon>
        <taxon>Streptomycetaceae</taxon>
        <taxon>Streptomyces</taxon>
    </lineage>
</organism>
<dbReference type="Proteomes" id="UP001221328">
    <property type="component" value="Unassembled WGS sequence"/>
</dbReference>
<keyword evidence="2" id="KW-0472">Membrane</keyword>
<keyword evidence="4" id="KW-1185">Reference proteome</keyword>
<gene>
    <name evidence="3" type="ORF">PO587_39120</name>
</gene>
<evidence type="ECO:0000256" key="2">
    <source>
        <dbReference type="SAM" id="Phobius"/>
    </source>
</evidence>
<protein>
    <recommendedName>
        <fullName evidence="5">DUF3040 domain-containing protein</fullName>
    </recommendedName>
</protein>
<evidence type="ECO:0000256" key="1">
    <source>
        <dbReference type="SAM" id="MobiDB-lite"/>
    </source>
</evidence>
<name>A0ABT5G6Z6_9ACTN</name>